<evidence type="ECO:0000313" key="2">
    <source>
        <dbReference type="EMBL" id="TEB38604.1"/>
    </source>
</evidence>
<sequence length="74" mass="8403">MCVPKLRAQRLLLPNSGRIAVLNSTETTPHSDPREPPAPQDGERERMAGERAVWSSTNVTGSEHWIPLRRRYEP</sequence>
<gene>
    <name evidence="2" type="ORF">FA13DRAFT_1724522</name>
</gene>
<dbReference type="Proteomes" id="UP000298030">
    <property type="component" value="Unassembled WGS sequence"/>
</dbReference>
<comment type="caution">
    <text evidence="2">The sequence shown here is derived from an EMBL/GenBank/DDBJ whole genome shotgun (WGS) entry which is preliminary data.</text>
</comment>
<feature type="compositionally biased region" description="Basic and acidic residues" evidence="1">
    <location>
        <begin position="29"/>
        <end position="49"/>
    </location>
</feature>
<keyword evidence="3" id="KW-1185">Reference proteome</keyword>
<dbReference type="AlphaFoldDB" id="A0A4Y7TXB2"/>
<protein>
    <submittedName>
        <fullName evidence="2">Uncharacterized protein</fullName>
    </submittedName>
</protein>
<evidence type="ECO:0000313" key="3">
    <source>
        <dbReference type="Proteomes" id="UP000298030"/>
    </source>
</evidence>
<evidence type="ECO:0000256" key="1">
    <source>
        <dbReference type="SAM" id="MobiDB-lite"/>
    </source>
</evidence>
<organism evidence="2 3">
    <name type="scientific">Coprinellus micaceus</name>
    <name type="common">Glistening ink-cap mushroom</name>
    <name type="synonym">Coprinus micaceus</name>
    <dbReference type="NCBI Taxonomy" id="71717"/>
    <lineage>
        <taxon>Eukaryota</taxon>
        <taxon>Fungi</taxon>
        <taxon>Dikarya</taxon>
        <taxon>Basidiomycota</taxon>
        <taxon>Agaricomycotina</taxon>
        <taxon>Agaricomycetes</taxon>
        <taxon>Agaricomycetidae</taxon>
        <taxon>Agaricales</taxon>
        <taxon>Agaricineae</taxon>
        <taxon>Psathyrellaceae</taxon>
        <taxon>Coprinellus</taxon>
    </lineage>
</organism>
<accession>A0A4Y7TXB2</accession>
<feature type="region of interest" description="Disordered" evidence="1">
    <location>
        <begin position="20"/>
        <end position="58"/>
    </location>
</feature>
<name>A0A4Y7TXB2_COPMI</name>
<proteinExistence type="predicted"/>
<reference evidence="2 3" key="1">
    <citation type="journal article" date="2019" name="Nat. Ecol. Evol.">
        <title>Megaphylogeny resolves global patterns of mushroom evolution.</title>
        <authorList>
            <person name="Varga T."/>
            <person name="Krizsan K."/>
            <person name="Foldi C."/>
            <person name="Dima B."/>
            <person name="Sanchez-Garcia M."/>
            <person name="Sanchez-Ramirez S."/>
            <person name="Szollosi G.J."/>
            <person name="Szarkandi J.G."/>
            <person name="Papp V."/>
            <person name="Albert L."/>
            <person name="Andreopoulos W."/>
            <person name="Angelini C."/>
            <person name="Antonin V."/>
            <person name="Barry K.W."/>
            <person name="Bougher N.L."/>
            <person name="Buchanan P."/>
            <person name="Buyck B."/>
            <person name="Bense V."/>
            <person name="Catcheside P."/>
            <person name="Chovatia M."/>
            <person name="Cooper J."/>
            <person name="Damon W."/>
            <person name="Desjardin D."/>
            <person name="Finy P."/>
            <person name="Geml J."/>
            <person name="Haridas S."/>
            <person name="Hughes K."/>
            <person name="Justo A."/>
            <person name="Karasinski D."/>
            <person name="Kautmanova I."/>
            <person name="Kiss B."/>
            <person name="Kocsube S."/>
            <person name="Kotiranta H."/>
            <person name="LaButti K.M."/>
            <person name="Lechner B.E."/>
            <person name="Liimatainen K."/>
            <person name="Lipzen A."/>
            <person name="Lukacs Z."/>
            <person name="Mihaltcheva S."/>
            <person name="Morgado L.N."/>
            <person name="Niskanen T."/>
            <person name="Noordeloos M.E."/>
            <person name="Ohm R.A."/>
            <person name="Ortiz-Santana B."/>
            <person name="Ovrebo C."/>
            <person name="Racz N."/>
            <person name="Riley R."/>
            <person name="Savchenko A."/>
            <person name="Shiryaev A."/>
            <person name="Soop K."/>
            <person name="Spirin V."/>
            <person name="Szebenyi C."/>
            <person name="Tomsovsky M."/>
            <person name="Tulloss R.E."/>
            <person name="Uehling J."/>
            <person name="Grigoriev I.V."/>
            <person name="Vagvolgyi C."/>
            <person name="Papp T."/>
            <person name="Martin F.M."/>
            <person name="Miettinen O."/>
            <person name="Hibbett D.S."/>
            <person name="Nagy L.G."/>
        </authorList>
    </citation>
    <scope>NUCLEOTIDE SEQUENCE [LARGE SCALE GENOMIC DNA]</scope>
    <source>
        <strain evidence="2 3">FP101781</strain>
    </source>
</reference>
<dbReference type="EMBL" id="QPFP01000002">
    <property type="protein sequence ID" value="TEB38604.1"/>
    <property type="molecule type" value="Genomic_DNA"/>
</dbReference>